<name>A0ABN9AT91_9NEOB</name>
<proteinExistence type="predicted"/>
<evidence type="ECO:0000313" key="2">
    <source>
        <dbReference type="Proteomes" id="UP001162483"/>
    </source>
</evidence>
<keyword evidence="2" id="KW-1185">Reference proteome</keyword>
<dbReference type="Proteomes" id="UP001162483">
    <property type="component" value="Unassembled WGS sequence"/>
</dbReference>
<comment type="caution">
    <text evidence="1">The sequence shown here is derived from an EMBL/GenBank/DDBJ whole genome shotgun (WGS) entry which is preliminary data.</text>
</comment>
<gene>
    <name evidence="1" type="ORF">SPARVUS_LOCUS1332670</name>
</gene>
<sequence length="48" mass="5396">MARAPCTILTGAHAQFPERRPVPSRRALHAPHTPNSMRLHSDLHLFSI</sequence>
<dbReference type="EMBL" id="CATNWA010000755">
    <property type="protein sequence ID" value="CAI9538055.1"/>
    <property type="molecule type" value="Genomic_DNA"/>
</dbReference>
<evidence type="ECO:0000313" key="1">
    <source>
        <dbReference type="EMBL" id="CAI9538055.1"/>
    </source>
</evidence>
<accession>A0ABN9AT91</accession>
<organism evidence="1 2">
    <name type="scientific">Staurois parvus</name>
    <dbReference type="NCBI Taxonomy" id="386267"/>
    <lineage>
        <taxon>Eukaryota</taxon>
        <taxon>Metazoa</taxon>
        <taxon>Chordata</taxon>
        <taxon>Craniata</taxon>
        <taxon>Vertebrata</taxon>
        <taxon>Euteleostomi</taxon>
        <taxon>Amphibia</taxon>
        <taxon>Batrachia</taxon>
        <taxon>Anura</taxon>
        <taxon>Neobatrachia</taxon>
        <taxon>Ranoidea</taxon>
        <taxon>Ranidae</taxon>
        <taxon>Staurois</taxon>
    </lineage>
</organism>
<protein>
    <submittedName>
        <fullName evidence="1">Uncharacterized protein</fullName>
    </submittedName>
</protein>
<reference evidence="1" key="1">
    <citation type="submission" date="2023-05" db="EMBL/GenBank/DDBJ databases">
        <authorList>
            <person name="Stuckert A."/>
        </authorList>
    </citation>
    <scope>NUCLEOTIDE SEQUENCE</scope>
</reference>